<dbReference type="EMBL" id="MPKA01000045">
    <property type="protein sequence ID" value="OLU47558.1"/>
    <property type="molecule type" value="Genomic_DNA"/>
</dbReference>
<evidence type="ECO:0000313" key="4">
    <source>
        <dbReference type="Proteomes" id="UP000186705"/>
    </source>
</evidence>
<evidence type="ECO:0000256" key="1">
    <source>
        <dbReference type="SAM" id="Phobius"/>
    </source>
</evidence>
<feature type="domain" description="Inner membrane component" evidence="2">
    <location>
        <begin position="4"/>
        <end position="54"/>
    </location>
</feature>
<dbReference type="RefSeq" id="WP_076340743.1">
    <property type="nucleotide sequence ID" value="NZ_CAMNTW010000017.1"/>
</dbReference>
<feature type="domain" description="Inner membrane component" evidence="2">
    <location>
        <begin position="66"/>
        <end position="115"/>
    </location>
</feature>
<accession>A0A1U7NPK4</accession>
<keyword evidence="4" id="KW-1185">Reference proteome</keyword>
<proteinExistence type="predicted"/>
<organism evidence="3 4">
    <name type="scientific">Dubosiella newyorkensis</name>
    <dbReference type="NCBI Taxonomy" id="1862672"/>
    <lineage>
        <taxon>Bacteria</taxon>
        <taxon>Bacillati</taxon>
        <taxon>Bacillota</taxon>
        <taxon>Erysipelotrichia</taxon>
        <taxon>Erysipelotrichales</taxon>
        <taxon>Erysipelotrichaceae</taxon>
        <taxon>Dubosiella</taxon>
    </lineage>
</organism>
<dbReference type="InterPro" id="IPR052937">
    <property type="entry name" value="Inner_membrane_protein"/>
</dbReference>
<dbReference type="OrthoDB" id="9790567at2"/>
<evidence type="ECO:0000313" key="3">
    <source>
        <dbReference type="EMBL" id="OLU47558.1"/>
    </source>
</evidence>
<dbReference type="Proteomes" id="UP000186705">
    <property type="component" value="Unassembled WGS sequence"/>
</dbReference>
<dbReference type="GeneID" id="78274845"/>
<protein>
    <recommendedName>
        <fullName evidence="2">Inner membrane component domain-containing protein</fullName>
    </recommendedName>
</protein>
<keyword evidence="1" id="KW-1133">Transmembrane helix</keyword>
<dbReference type="InterPro" id="IPR005185">
    <property type="entry name" value="YccF"/>
</dbReference>
<feature type="transmembrane region" description="Helical" evidence="1">
    <location>
        <begin position="56"/>
        <end position="81"/>
    </location>
</feature>
<evidence type="ECO:0000259" key="2">
    <source>
        <dbReference type="Pfam" id="PF03733"/>
    </source>
</evidence>
<dbReference type="Pfam" id="PF03733">
    <property type="entry name" value="YccF"/>
    <property type="match status" value="2"/>
</dbReference>
<dbReference type="NCBIfam" id="NF008740">
    <property type="entry name" value="PRK11770.1-2"/>
    <property type="match status" value="1"/>
</dbReference>
<feature type="transmembrane region" description="Helical" evidence="1">
    <location>
        <begin position="6"/>
        <end position="35"/>
    </location>
</feature>
<name>A0A1U7NPK4_9FIRM</name>
<sequence>MSILGNIIWFLFGGFLLAISWYFIGILWCITIIGIPIGTQCFKFGTLMLWPFGKQIVYSTSTVSFLVNVLWLLFGGFALAIETIGCGIILCVTIIGIPFGLQCFKFAKLALMPFGARIV</sequence>
<keyword evidence="1" id="KW-0472">Membrane</keyword>
<dbReference type="PANTHER" id="PTHR42903">
    <property type="entry name" value="INNER MEMBRANE PROTEIN YCCF"/>
    <property type="match status" value="1"/>
</dbReference>
<dbReference type="PIRSF" id="PIRSF028777">
    <property type="entry name" value="UCP028777"/>
    <property type="match status" value="1"/>
</dbReference>
<dbReference type="PANTHER" id="PTHR42903:SF1">
    <property type="entry name" value="INNER MEMBRANE PROTEIN YCCF"/>
    <property type="match status" value="1"/>
</dbReference>
<gene>
    <name evidence="3" type="ORF">BO225_02645</name>
</gene>
<feature type="transmembrane region" description="Helical" evidence="1">
    <location>
        <begin position="87"/>
        <end position="107"/>
    </location>
</feature>
<comment type="caution">
    <text evidence="3">The sequence shown here is derived from an EMBL/GenBank/DDBJ whole genome shotgun (WGS) entry which is preliminary data.</text>
</comment>
<reference evidence="3 4" key="1">
    <citation type="submission" date="2016-11" db="EMBL/GenBank/DDBJ databases">
        <title>Description of two novel members of the family Erysipelotrichaceae: Ileibacterium lipovorans gen. nov., sp. nov. and Dubosiella newyorkensis, gen. nov., sp. nov.</title>
        <authorList>
            <person name="Cox L.M."/>
            <person name="Sohn J."/>
            <person name="Tyrrell K.L."/>
            <person name="Citron D.M."/>
            <person name="Lawson P.A."/>
            <person name="Patel N.B."/>
            <person name="Iizumi T."/>
            <person name="Perez-Perez G.I."/>
            <person name="Goldstein E.J."/>
            <person name="Blaser M.J."/>
        </authorList>
    </citation>
    <scope>NUCLEOTIDE SEQUENCE [LARGE SCALE GENOMIC DNA]</scope>
    <source>
        <strain evidence="3 4">NYU-BL-A4</strain>
    </source>
</reference>
<keyword evidence="1" id="KW-0812">Transmembrane</keyword>
<dbReference type="GO" id="GO:0005886">
    <property type="term" value="C:plasma membrane"/>
    <property type="evidence" value="ECO:0007669"/>
    <property type="project" value="TreeGrafter"/>
</dbReference>
<dbReference type="InterPro" id="IPR031308">
    <property type="entry name" value="UCP028777"/>
</dbReference>
<dbReference type="AlphaFoldDB" id="A0A1U7NPK4"/>